<evidence type="ECO:0000313" key="3">
    <source>
        <dbReference type="Proteomes" id="UP000515733"/>
    </source>
</evidence>
<evidence type="ECO:0008006" key="4">
    <source>
        <dbReference type="Google" id="ProtNLM"/>
    </source>
</evidence>
<dbReference type="Proteomes" id="UP000515733">
    <property type="component" value="Chromosome"/>
</dbReference>
<feature type="region of interest" description="Disordered" evidence="1">
    <location>
        <begin position="30"/>
        <end position="54"/>
    </location>
</feature>
<keyword evidence="3" id="KW-1185">Reference proteome</keyword>
<gene>
    <name evidence="2" type="ORF">DENOEST_2345</name>
</gene>
<feature type="region of interest" description="Disordered" evidence="1">
    <location>
        <begin position="98"/>
        <end position="117"/>
    </location>
</feature>
<proteinExistence type="predicted"/>
<name>A0A6S6XU11_9PROT</name>
<dbReference type="KEGG" id="doe:DENOEST_2345"/>
<dbReference type="EMBL" id="LR778301">
    <property type="protein sequence ID" value="CAB1369510.1"/>
    <property type="molecule type" value="Genomic_DNA"/>
</dbReference>
<dbReference type="PANTHER" id="PTHR39431">
    <property type="entry name" value="FRPA/C-RELATED PROTEIN"/>
    <property type="match status" value="1"/>
</dbReference>
<dbReference type="AlphaFoldDB" id="A0A6S6XU11"/>
<sequence length="339" mass="35932">MKISGSAVALASSHFYQRRETTRSSLEILAAPRQDIPRPAPATPPASTARPASAELQAIQDGTDAAEGDPMLILLKTMVEFFLGHRVRVFSLADMGPPPTSTAVPASPATPAAPPRPEPGIAFDFHTEREEIEQTAFAAQGVIQTSDGQTINFQLELTMSRHYREQIDISLRTGSARRTDPLVLNFSGTGAQLSDQRFSFDLNGDGQTENVALLAPGSAYLALDRNGNGRTDSGQELFGPASGSGFGELAGYDSDGNGWIDENDPVFRQLRLWTPDGEGTGSLQNLGDQAVGALYLGNIASPFALRSGSNQDLGAIAESGLFLKENGAASLLQEIDLTA</sequence>
<dbReference type="RefSeq" id="WP_145771355.1">
    <property type="nucleotide sequence ID" value="NZ_LR778301.1"/>
</dbReference>
<accession>A0A6S6XU11</accession>
<organism evidence="2 3">
    <name type="scientific">Denitratisoma oestradiolicum</name>
    <dbReference type="NCBI Taxonomy" id="311182"/>
    <lineage>
        <taxon>Bacteria</taxon>
        <taxon>Pseudomonadati</taxon>
        <taxon>Pseudomonadota</taxon>
        <taxon>Betaproteobacteria</taxon>
        <taxon>Nitrosomonadales</taxon>
        <taxon>Sterolibacteriaceae</taxon>
        <taxon>Denitratisoma</taxon>
    </lineage>
</organism>
<evidence type="ECO:0000256" key="1">
    <source>
        <dbReference type="SAM" id="MobiDB-lite"/>
    </source>
</evidence>
<protein>
    <recommendedName>
        <fullName evidence="4">VCBS repeat-containing protein</fullName>
    </recommendedName>
</protein>
<evidence type="ECO:0000313" key="2">
    <source>
        <dbReference type="EMBL" id="CAB1369510.1"/>
    </source>
</evidence>
<dbReference type="PANTHER" id="PTHR39431:SF1">
    <property type="entry name" value="FRPA_C-RELATED PROTEIN"/>
    <property type="match status" value="1"/>
</dbReference>
<feature type="compositionally biased region" description="Low complexity" evidence="1">
    <location>
        <begin position="45"/>
        <end position="54"/>
    </location>
</feature>
<feature type="compositionally biased region" description="Low complexity" evidence="1">
    <location>
        <begin position="101"/>
        <end position="110"/>
    </location>
</feature>
<reference evidence="2 3" key="1">
    <citation type="submission" date="2020-03" db="EMBL/GenBank/DDBJ databases">
        <authorList>
            <consortium name="Genoscope - CEA"/>
            <person name="William W."/>
        </authorList>
    </citation>
    <scope>NUCLEOTIDE SEQUENCE [LARGE SCALE GENOMIC DNA]</scope>
    <source>
        <strain evidence="3">DSM 16959</strain>
    </source>
</reference>
<dbReference type="OrthoDB" id="9773411at2"/>